<dbReference type="SUPFAM" id="SSF53067">
    <property type="entry name" value="Actin-like ATPase domain"/>
    <property type="match status" value="1"/>
</dbReference>
<dbReference type="PANTHER" id="PTHR18964:SF149">
    <property type="entry name" value="BIFUNCTIONAL UDP-N-ACETYLGLUCOSAMINE 2-EPIMERASE_N-ACETYLMANNOSAMINE KINASE"/>
    <property type="match status" value="1"/>
</dbReference>
<evidence type="ECO:0000256" key="1">
    <source>
        <dbReference type="ARBA" id="ARBA00006479"/>
    </source>
</evidence>
<accession>A0A1F5YDH2</accession>
<reference evidence="2 3" key="1">
    <citation type="journal article" date="2016" name="Nat. Commun.">
        <title>Thousands of microbial genomes shed light on interconnected biogeochemical processes in an aquifer system.</title>
        <authorList>
            <person name="Anantharaman K."/>
            <person name="Brown C.T."/>
            <person name="Hug L.A."/>
            <person name="Sharon I."/>
            <person name="Castelle C.J."/>
            <person name="Probst A.J."/>
            <person name="Thomas B.C."/>
            <person name="Singh A."/>
            <person name="Wilkins M.J."/>
            <person name="Karaoz U."/>
            <person name="Brodie E.L."/>
            <person name="Williams K.H."/>
            <person name="Hubbard S.S."/>
            <person name="Banfield J.F."/>
        </authorList>
    </citation>
    <scope>NUCLEOTIDE SEQUENCE [LARGE SCALE GENOMIC DNA]</scope>
</reference>
<comment type="caution">
    <text evidence="2">The sequence shown here is derived from an EMBL/GenBank/DDBJ whole genome shotgun (WGS) entry which is preliminary data.</text>
</comment>
<comment type="similarity">
    <text evidence="1">Belongs to the ROK (NagC/XylR) family.</text>
</comment>
<dbReference type="InterPro" id="IPR043129">
    <property type="entry name" value="ATPase_NBD"/>
</dbReference>
<dbReference type="PROSITE" id="PS01125">
    <property type="entry name" value="ROK"/>
    <property type="match status" value="1"/>
</dbReference>
<dbReference type="PANTHER" id="PTHR18964">
    <property type="entry name" value="ROK (REPRESSOR, ORF, KINASE) FAMILY"/>
    <property type="match status" value="1"/>
</dbReference>
<proteinExistence type="inferred from homology"/>
<dbReference type="AlphaFoldDB" id="A0A1F5YDH2"/>
<dbReference type="Proteomes" id="UP000176992">
    <property type="component" value="Unassembled WGS sequence"/>
</dbReference>
<dbReference type="Pfam" id="PF00480">
    <property type="entry name" value="ROK"/>
    <property type="match status" value="1"/>
</dbReference>
<evidence type="ECO:0000313" key="3">
    <source>
        <dbReference type="Proteomes" id="UP000176992"/>
    </source>
</evidence>
<dbReference type="CDD" id="cd24068">
    <property type="entry name" value="ASKHA_NBD_ROK_FnNanK-like"/>
    <property type="match status" value="1"/>
</dbReference>
<sequence length="324" mass="33720">MSENTCTVGIDLGGTNVVFGLVTARGELLQHFSRPTEGERGPARVIENILEGTEEIISHAEAYRVNGIGLGSPGVIDSGSGVVLHCAPNIPQWSGQQIRQPLLERFGLPVFVDNDAKMAVIGEATFGAGAGKKHLLVVTLGTGIGGGVVLNGRIHRGAYFCAGEIGHAVVQIGGRRCACGVEGHLEAYLSAKGLVGQVKEKLAGGGTSVLTGQTGGDLSRLEAKMIVDAAKAGDKLAGEVLELSAHYLGMALANFAMVFDPEIMIISGGIALAGEILFDPVQRAYDRYIFYTEVRKAPIVPAKLGFEAGMVGAAAMAILELKLS</sequence>
<dbReference type="InterPro" id="IPR049874">
    <property type="entry name" value="ROK_cs"/>
</dbReference>
<evidence type="ECO:0000313" key="2">
    <source>
        <dbReference type="EMBL" id="OGF98204.1"/>
    </source>
</evidence>
<dbReference type="EMBL" id="MFIV01000150">
    <property type="protein sequence ID" value="OGF98204.1"/>
    <property type="molecule type" value="Genomic_DNA"/>
</dbReference>
<dbReference type="Gene3D" id="3.30.420.40">
    <property type="match status" value="2"/>
</dbReference>
<protein>
    <recommendedName>
        <fullName evidence="4">Glucokinase</fullName>
    </recommendedName>
</protein>
<organism evidence="2 3">
    <name type="scientific">Candidatus Glassbacteria bacterium GWA2_58_10</name>
    <dbReference type="NCBI Taxonomy" id="1817865"/>
    <lineage>
        <taxon>Bacteria</taxon>
        <taxon>Candidatus Glassiibacteriota</taxon>
    </lineage>
</organism>
<evidence type="ECO:0008006" key="4">
    <source>
        <dbReference type="Google" id="ProtNLM"/>
    </source>
</evidence>
<dbReference type="InterPro" id="IPR000600">
    <property type="entry name" value="ROK"/>
</dbReference>
<name>A0A1F5YDH2_9BACT</name>
<gene>
    <name evidence="2" type="ORF">A2Z86_05250</name>
</gene>